<dbReference type="AlphaFoldDB" id="A0A0F9CNN3"/>
<organism evidence="1">
    <name type="scientific">marine sediment metagenome</name>
    <dbReference type="NCBI Taxonomy" id="412755"/>
    <lineage>
        <taxon>unclassified sequences</taxon>
        <taxon>metagenomes</taxon>
        <taxon>ecological metagenomes</taxon>
    </lineage>
</organism>
<dbReference type="EMBL" id="LAZR01045696">
    <property type="protein sequence ID" value="KKK98256.1"/>
    <property type="molecule type" value="Genomic_DNA"/>
</dbReference>
<comment type="caution">
    <text evidence="1">The sequence shown here is derived from an EMBL/GenBank/DDBJ whole genome shotgun (WGS) entry which is preliminary data.</text>
</comment>
<evidence type="ECO:0000313" key="1">
    <source>
        <dbReference type="EMBL" id="KKK98256.1"/>
    </source>
</evidence>
<feature type="non-terminal residue" evidence="1">
    <location>
        <position position="84"/>
    </location>
</feature>
<name>A0A0F9CNN3_9ZZZZ</name>
<gene>
    <name evidence="1" type="ORF">LCGC14_2644560</name>
</gene>
<proteinExistence type="predicted"/>
<reference evidence="1" key="1">
    <citation type="journal article" date="2015" name="Nature">
        <title>Complex archaea that bridge the gap between prokaryotes and eukaryotes.</title>
        <authorList>
            <person name="Spang A."/>
            <person name="Saw J.H."/>
            <person name="Jorgensen S.L."/>
            <person name="Zaremba-Niedzwiedzka K."/>
            <person name="Martijn J."/>
            <person name="Lind A.E."/>
            <person name="van Eijk R."/>
            <person name="Schleper C."/>
            <person name="Guy L."/>
            <person name="Ettema T.J."/>
        </authorList>
    </citation>
    <scope>NUCLEOTIDE SEQUENCE</scope>
</reference>
<protein>
    <submittedName>
        <fullName evidence="1">Uncharacterized protein</fullName>
    </submittedName>
</protein>
<sequence>MTLRKMLLSICDLSRPNIAQPFAVQHDGHDWDSATSGRALLLVRDATWPTKDDAPDLDPILADCPDAYSLIVSGLLEFSFGGVE</sequence>
<accession>A0A0F9CNN3</accession>